<dbReference type="InterPro" id="IPR032710">
    <property type="entry name" value="NTF2-like_dom_sf"/>
</dbReference>
<evidence type="ECO:0000313" key="3">
    <source>
        <dbReference type="Proteomes" id="UP001521150"/>
    </source>
</evidence>
<gene>
    <name evidence="2" type="ORF">LWC34_43415</name>
</gene>
<dbReference type="Gene3D" id="3.10.450.50">
    <property type="match status" value="1"/>
</dbReference>
<evidence type="ECO:0000259" key="1">
    <source>
        <dbReference type="Pfam" id="PF12680"/>
    </source>
</evidence>
<dbReference type="InterPro" id="IPR037401">
    <property type="entry name" value="SnoaL-like"/>
</dbReference>
<accession>A0ABS8ZQY9</accession>
<organism evidence="2 3">
    <name type="scientific">Kibdelosporangium philippinense</name>
    <dbReference type="NCBI Taxonomy" id="211113"/>
    <lineage>
        <taxon>Bacteria</taxon>
        <taxon>Bacillati</taxon>
        <taxon>Actinomycetota</taxon>
        <taxon>Actinomycetes</taxon>
        <taxon>Pseudonocardiales</taxon>
        <taxon>Pseudonocardiaceae</taxon>
        <taxon>Kibdelosporangium</taxon>
    </lineage>
</organism>
<dbReference type="Pfam" id="PF12680">
    <property type="entry name" value="SnoaL_2"/>
    <property type="match status" value="1"/>
</dbReference>
<feature type="domain" description="SnoaL-like" evidence="1">
    <location>
        <begin position="11"/>
        <end position="118"/>
    </location>
</feature>
<name>A0ABS8ZQY9_9PSEU</name>
<dbReference type="Proteomes" id="UP001521150">
    <property type="component" value="Unassembled WGS sequence"/>
</dbReference>
<keyword evidence="3" id="KW-1185">Reference proteome</keyword>
<comment type="caution">
    <text evidence="2">The sequence shown here is derived from an EMBL/GenBank/DDBJ whole genome shotgun (WGS) entry which is preliminary data.</text>
</comment>
<sequence length="152" mass="16963">MSQPYTPRELVSRLIDLFAEGRFADVPNFYAQDCELEIRFALPTAQVVRGRDGIRAMVNAVDPSAYPKMAVSDLVIHETKDPEVIIAEWDYTGTAPDGTPFRNGNIIVVRVRDGKVVHSRDYHNHIARAAAVGRLPNLLSSLNPNPSRQTEH</sequence>
<reference evidence="2 3" key="1">
    <citation type="submission" date="2021-12" db="EMBL/GenBank/DDBJ databases">
        <title>Genome sequence of Kibdelosporangium philippinense ATCC 49844.</title>
        <authorList>
            <person name="Fedorov E.A."/>
            <person name="Omeragic M."/>
            <person name="Shalygina K.F."/>
            <person name="Maclea K.S."/>
        </authorList>
    </citation>
    <scope>NUCLEOTIDE SEQUENCE [LARGE SCALE GENOMIC DNA]</scope>
    <source>
        <strain evidence="2 3">ATCC 49844</strain>
    </source>
</reference>
<evidence type="ECO:0000313" key="2">
    <source>
        <dbReference type="EMBL" id="MCE7009613.1"/>
    </source>
</evidence>
<protein>
    <submittedName>
        <fullName evidence="2">Nuclear transport factor 2 family protein</fullName>
    </submittedName>
</protein>
<dbReference type="RefSeq" id="WP_233731145.1">
    <property type="nucleotide sequence ID" value="NZ_JAJVCN010000004.1"/>
</dbReference>
<dbReference type="SUPFAM" id="SSF54427">
    <property type="entry name" value="NTF2-like"/>
    <property type="match status" value="1"/>
</dbReference>
<dbReference type="EMBL" id="JAJVCN010000004">
    <property type="protein sequence ID" value="MCE7009613.1"/>
    <property type="molecule type" value="Genomic_DNA"/>
</dbReference>
<proteinExistence type="predicted"/>